<evidence type="ECO:0000256" key="2">
    <source>
        <dbReference type="SAM" id="Phobius"/>
    </source>
</evidence>
<organism evidence="3 4">
    <name type="scientific">Corynebacterium kalidii</name>
    <dbReference type="NCBI Taxonomy" id="2931982"/>
    <lineage>
        <taxon>Bacteria</taxon>
        <taxon>Bacillati</taxon>
        <taxon>Actinomycetota</taxon>
        <taxon>Actinomycetes</taxon>
        <taxon>Mycobacteriales</taxon>
        <taxon>Corynebacteriaceae</taxon>
        <taxon>Corynebacterium</taxon>
    </lineage>
</organism>
<dbReference type="AlphaFoldDB" id="A0A9X1WNZ4"/>
<evidence type="ECO:0000313" key="3">
    <source>
        <dbReference type="EMBL" id="MCJ7858601.1"/>
    </source>
</evidence>
<feature type="region of interest" description="Disordered" evidence="1">
    <location>
        <begin position="161"/>
        <end position="232"/>
    </location>
</feature>
<accession>A0A9X1WNZ4</accession>
<feature type="region of interest" description="Disordered" evidence="1">
    <location>
        <begin position="1"/>
        <end position="56"/>
    </location>
</feature>
<dbReference type="EMBL" id="JALIEA010000012">
    <property type="protein sequence ID" value="MCJ7858601.1"/>
    <property type="molecule type" value="Genomic_DNA"/>
</dbReference>
<keyword evidence="4" id="KW-1185">Reference proteome</keyword>
<sequence length="232" mass="24520">MSTATAARQRTRQRTGAPGYHDHTSSVAAPAGPRGGRRHAHTSPVRRRGSRQQVSVRGRRIAVPSAAERSVVRTWVVLLLLFVAGVAFAMYLSGKTTEQSYQLSEAESTSTTLSNELESLHRDVEDASSTQRIAAEASRLGMVVPGQSGVLDVNGEEVREVRPADPAASLPVTDINGRTPAQRPTSDPEATGQVPGLAPQALDPGRDDAPVAPGAQQDQQARGGDSTGELPY</sequence>
<feature type="transmembrane region" description="Helical" evidence="2">
    <location>
        <begin position="75"/>
        <end position="94"/>
    </location>
</feature>
<keyword evidence="2" id="KW-1133">Transmembrane helix</keyword>
<evidence type="ECO:0000256" key="1">
    <source>
        <dbReference type="SAM" id="MobiDB-lite"/>
    </source>
</evidence>
<comment type="caution">
    <text evidence="3">The sequence shown here is derived from an EMBL/GenBank/DDBJ whole genome shotgun (WGS) entry which is preliminary data.</text>
</comment>
<dbReference type="Proteomes" id="UP001139207">
    <property type="component" value="Unassembled WGS sequence"/>
</dbReference>
<keyword evidence="2" id="KW-0472">Membrane</keyword>
<evidence type="ECO:0008006" key="5">
    <source>
        <dbReference type="Google" id="ProtNLM"/>
    </source>
</evidence>
<evidence type="ECO:0000313" key="4">
    <source>
        <dbReference type="Proteomes" id="UP001139207"/>
    </source>
</evidence>
<protein>
    <recommendedName>
        <fullName evidence="5">Cell division protein FtsL</fullName>
    </recommendedName>
</protein>
<feature type="compositionally biased region" description="Basic residues" evidence="1">
    <location>
        <begin position="35"/>
        <end position="50"/>
    </location>
</feature>
<proteinExistence type="predicted"/>
<feature type="compositionally biased region" description="Low complexity" evidence="1">
    <location>
        <begin position="214"/>
        <end position="224"/>
    </location>
</feature>
<dbReference type="RefSeq" id="WP_244804314.1">
    <property type="nucleotide sequence ID" value="NZ_JALIEA010000012.1"/>
</dbReference>
<gene>
    <name evidence="3" type="ORF">MUN33_07720</name>
</gene>
<reference evidence="3" key="1">
    <citation type="submission" date="2022-04" db="EMBL/GenBank/DDBJ databases">
        <title>Corynebacterium kalidii LD5P10.</title>
        <authorList>
            <person name="Sun J.Q."/>
        </authorList>
    </citation>
    <scope>NUCLEOTIDE SEQUENCE</scope>
    <source>
        <strain evidence="3">LD5P10</strain>
    </source>
</reference>
<name>A0A9X1WNZ4_9CORY</name>
<keyword evidence="2" id="KW-0812">Transmembrane</keyword>